<evidence type="ECO:0000256" key="1">
    <source>
        <dbReference type="ARBA" id="ARBA00022490"/>
    </source>
</evidence>
<evidence type="ECO:0000259" key="5">
    <source>
        <dbReference type="SMART" id="SM00732"/>
    </source>
</evidence>
<dbReference type="SUPFAM" id="SSF53098">
    <property type="entry name" value="Ribonuclease H-like"/>
    <property type="match status" value="1"/>
</dbReference>
<dbReference type="GO" id="GO:0016787">
    <property type="term" value="F:hydrolase activity"/>
    <property type="evidence" value="ECO:0007669"/>
    <property type="project" value="UniProtKB-KW"/>
</dbReference>
<name>A0A0W8FNG8_9ZZZZ</name>
<dbReference type="AlphaFoldDB" id="A0A0W8FNG8"/>
<dbReference type="PANTHER" id="PTHR33317">
    <property type="entry name" value="POLYNUCLEOTIDYL TRANSFERASE, RIBONUCLEASE H-LIKE SUPERFAMILY PROTEIN"/>
    <property type="match status" value="1"/>
</dbReference>
<evidence type="ECO:0000313" key="6">
    <source>
        <dbReference type="EMBL" id="KUG21891.1"/>
    </source>
</evidence>
<dbReference type="CDD" id="cd16964">
    <property type="entry name" value="YqgF"/>
    <property type="match status" value="1"/>
</dbReference>
<dbReference type="HAMAP" id="MF_00651">
    <property type="entry name" value="Nuclease_YqgF"/>
    <property type="match status" value="1"/>
</dbReference>
<reference evidence="6" key="1">
    <citation type="journal article" date="2015" name="Proc. Natl. Acad. Sci. U.S.A.">
        <title>Networks of energetic and metabolic interactions define dynamics in microbial communities.</title>
        <authorList>
            <person name="Embree M."/>
            <person name="Liu J.K."/>
            <person name="Al-Bassam M.M."/>
            <person name="Zengler K."/>
        </authorList>
    </citation>
    <scope>NUCLEOTIDE SEQUENCE</scope>
</reference>
<dbReference type="InterPro" id="IPR006641">
    <property type="entry name" value="YqgF/RNaseH-like_dom"/>
</dbReference>
<feature type="domain" description="YqgF/RNase H-like" evidence="5">
    <location>
        <begin position="1"/>
        <end position="101"/>
    </location>
</feature>
<keyword evidence="3" id="KW-0540">Nuclease</keyword>
<dbReference type="SMART" id="SM00732">
    <property type="entry name" value="YqgFc"/>
    <property type="match status" value="1"/>
</dbReference>
<accession>A0A0W8FNG8</accession>
<dbReference type="InterPro" id="IPR037027">
    <property type="entry name" value="YqgF/RNaseH-like_dom_sf"/>
</dbReference>
<dbReference type="PANTHER" id="PTHR33317:SF4">
    <property type="entry name" value="POLYNUCLEOTIDYL TRANSFERASE, RIBONUCLEASE H-LIKE SUPERFAMILY PROTEIN"/>
    <property type="match status" value="1"/>
</dbReference>
<dbReference type="GO" id="GO:0000967">
    <property type="term" value="P:rRNA 5'-end processing"/>
    <property type="evidence" value="ECO:0007669"/>
    <property type="project" value="TreeGrafter"/>
</dbReference>
<sequence length="137" mass="15662">MRILGLDYGEKKIGAAICDELGMTAQGLPTIIRKNRKHDWDMLDNLIKSYNVEEIVIGYPVRLDGSEGIQCEKVNRFSAQLSKNYSLPVIKWPETLSTKEAEEILIKSGIHWKKRKEKIDKLAACLILQNYLDSIDK</sequence>
<dbReference type="InterPro" id="IPR012337">
    <property type="entry name" value="RNaseH-like_sf"/>
</dbReference>
<dbReference type="Gene3D" id="3.30.420.140">
    <property type="entry name" value="YqgF/RNase H-like domain"/>
    <property type="match status" value="1"/>
</dbReference>
<evidence type="ECO:0000256" key="3">
    <source>
        <dbReference type="ARBA" id="ARBA00022722"/>
    </source>
</evidence>
<dbReference type="Pfam" id="PF03652">
    <property type="entry name" value="RuvX"/>
    <property type="match status" value="1"/>
</dbReference>
<protein>
    <submittedName>
        <fullName evidence="6">Putative holliday junction resolvase yggf</fullName>
    </submittedName>
</protein>
<proteinExistence type="inferred from homology"/>
<dbReference type="GO" id="GO:0004518">
    <property type="term" value="F:nuclease activity"/>
    <property type="evidence" value="ECO:0007669"/>
    <property type="project" value="UniProtKB-KW"/>
</dbReference>
<gene>
    <name evidence="6" type="ORF">ASZ90_008341</name>
</gene>
<keyword evidence="4" id="KW-0378">Hydrolase</keyword>
<evidence type="ECO:0000256" key="4">
    <source>
        <dbReference type="ARBA" id="ARBA00022801"/>
    </source>
</evidence>
<keyword evidence="2" id="KW-0690">Ribosome biogenesis</keyword>
<dbReference type="InterPro" id="IPR005227">
    <property type="entry name" value="YqgF"/>
</dbReference>
<evidence type="ECO:0000256" key="2">
    <source>
        <dbReference type="ARBA" id="ARBA00022517"/>
    </source>
</evidence>
<dbReference type="GO" id="GO:0005829">
    <property type="term" value="C:cytosol"/>
    <property type="evidence" value="ECO:0007669"/>
    <property type="project" value="TreeGrafter"/>
</dbReference>
<organism evidence="6">
    <name type="scientific">hydrocarbon metagenome</name>
    <dbReference type="NCBI Taxonomy" id="938273"/>
    <lineage>
        <taxon>unclassified sequences</taxon>
        <taxon>metagenomes</taxon>
        <taxon>ecological metagenomes</taxon>
    </lineage>
</organism>
<comment type="caution">
    <text evidence="6">The sequence shown here is derived from an EMBL/GenBank/DDBJ whole genome shotgun (WGS) entry which is preliminary data.</text>
</comment>
<dbReference type="NCBIfam" id="TIGR00250">
    <property type="entry name" value="RNAse_H_YqgF"/>
    <property type="match status" value="1"/>
</dbReference>
<dbReference type="EMBL" id="LNQE01001012">
    <property type="protein sequence ID" value="KUG21891.1"/>
    <property type="molecule type" value="Genomic_DNA"/>
</dbReference>
<keyword evidence="1" id="KW-0963">Cytoplasm</keyword>